<dbReference type="InterPro" id="IPR000157">
    <property type="entry name" value="TIR_dom"/>
</dbReference>
<dbReference type="Pfam" id="PF13676">
    <property type="entry name" value="TIR_2"/>
    <property type="match status" value="1"/>
</dbReference>
<dbReference type="PATRIC" id="fig|1434119.4.peg.2727"/>
<dbReference type="Pfam" id="PF24391">
    <property type="entry name" value="HD-CE"/>
    <property type="match status" value="1"/>
</dbReference>
<evidence type="ECO:0000313" key="2">
    <source>
        <dbReference type="EMBL" id="AKB32795.1"/>
    </source>
</evidence>
<dbReference type="Gene3D" id="3.40.50.10140">
    <property type="entry name" value="Toll/interleukin-1 receptor homology (TIR) domain"/>
    <property type="match status" value="1"/>
</dbReference>
<dbReference type="EMBL" id="CP009507">
    <property type="protein sequence ID" value="AKB32795.1"/>
    <property type="molecule type" value="Genomic_DNA"/>
</dbReference>
<evidence type="ECO:0000259" key="1">
    <source>
        <dbReference type="PROSITE" id="PS50104"/>
    </source>
</evidence>
<dbReference type="SUPFAM" id="SSF109604">
    <property type="entry name" value="HD-domain/PDEase-like"/>
    <property type="match status" value="1"/>
</dbReference>
<dbReference type="KEGG" id="msz:MSSIH_2105"/>
<dbReference type="InterPro" id="IPR056471">
    <property type="entry name" value="HD-CE"/>
</dbReference>
<dbReference type="Gene3D" id="1.10.3210.10">
    <property type="entry name" value="Hypothetical protein af1432"/>
    <property type="match status" value="1"/>
</dbReference>
<feature type="domain" description="TIR" evidence="1">
    <location>
        <begin position="356"/>
        <end position="517"/>
    </location>
</feature>
<proteinExistence type="predicted"/>
<sequence>MSGFTEVENRIIKKYIPDIKLSRSLTSIREVMETIWADETPRIVQDYTDHGEKHSERLAYFAEKLLLINPDAKFSQQEIYLLLAGIYLHDIGMQCDIVKYPKIKEKAEKLGARFEEAFTAKTTNEYFLEEQKEIRKNHHFLSAAWIDYLYEGKYPVLSHGIKSIPYDLVDDLMDICKFHSKLSINDCSDFFTDYPSSRKKMVASLLRFADELDISSTRVRIETVKIFSIDSENSVYWWLHNYTNINFVDTNKIRIKVNLCPEDFESYGSFVKEDYITNFKNKNMPVLDVLVGQNIPLIIDHNSDVVAHVRAEKFPPEITAVLDKKIKNIGIDEISEIDITKTTINPSKGNKITNSFEYDVFICHSSKDKPIIEAILKDLKKENITYWVDAEQIGFGHSIIQKIEEGLKKSKYVIPCLSNNLNTSGWTRAEYGAILNAEFCGNSKRLVIPLKLDNCDDDDIPLLLRDKKRVTYPEKTEFNEFIEFLKKLPSETLDLQLLKNNANSYKKSAERCLEQRLLPDGKIETPLVPAIVDLASSIEFYLKFLLAKEGKTLSEYNLLDLFNSLELSTQIEIINMTKYNKNVFELLLDNHSEASVEWRNIHIHGKNKSMSVDIQFMKKLMDSLEFIVNRS</sequence>
<dbReference type="AlphaFoldDB" id="A0A0E3PE28"/>
<dbReference type="SMART" id="SM00255">
    <property type="entry name" value="TIR"/>
    <property type="match status" value="1"/>
</dbReference>
<dbReference type="GO" id="GO:0007165">
    <property type="term" value="P:signal transduction"/>
    <property type="evidence" value="ECO:0007669"/>
    <property type="project" value="InterPro"/>
</dbReference>
<name>A0A0E3PE28_9EURY</name>
<evidence type="ECO:0000313" key="3">
    <source>
        <dbReference type="Proteomes" id="UP000033092"/>
    </source>
</evidence>
<dbReference type="RefSeq" id="WP_148705460.1">
    <property type="nucleotide sequence ID" value="NZ_CP009507.1"/>
</dbReference>
<dbReference type="PROSITE" id="PS50104">
    <property type="entry name" value="TIR"/>
    <property type="match status" value="1"/>
</dbReference>
<dbReference type="HOGENOM" id="CLU_458306_0_0_2"/>
<dbReference type="GeneID" id="41606180"/>
<gene>
    <name evidence="2" type="ORF">MSSIH_2105</name>
</gene>
<protein>
    <recommendedName>
        <fullName evidence="1">TIR domain-containing protein</fullName>
    </recommendedName>
</protein>
<organism evidence="2 3">
    <name type="scientific">Methanosarcina siciliae HI350</name>
    <dbReference type="NCBI Taxonomy" id="1434119"/>
    <lineage>
        <taxon>Archaea</taxon>
        <taxon>Methanobacteriati</taxon>
        <taxon>Methanobacteriota</taxon>
        <taxon>Stenosarchaea group</taxon>
        <taxon>Methanomicrobia</taxon>
        <taxon>Methanosarcinales</taxon>
        <taxon>Methanosarcinaceae</taxon>
        <taxon>Methanosarcina</taxon>
    </lineage>
</organism>
<dbReference type="Proteomes" id="UP000033092">
    <property type="component" value="Chromosome"/>
</dbReference>
<dbReference type="InterPro" id="IPR035897">
    <property type="entry name" value="Toll_tir_struct_dom_sf"/>
</dbReference>
<accession>A0A0E3PE28</accession>
<reference evidence="2 3" key="1">
    <citation type="submission" date="2014-07" db="EMBL/GenBank/DDBJ databases">
        <title>Methanogenic archaea and the global carbon cycle.</title>
        <authorList>
            <person name="Henriksen J.R."/>
            <person name="Luke J."/>
            <person name="Reinhart S."/>
            <person name="Benedict M.N."/>
            <person name="Youngblut N.D."/>
            <person name="Metcalf M.E."/>
            <person name="Whitaker R.J."/>
            <person name="Metcalf W.W."/>
        </authorList>
    </citation>
    <scope>NUCLEOTIDE SEQUENCE [LARGE SCALE GENOMIC DNA]</scope>
    <source>
        <strain evidence="2 3">HI350</strain>
    </source>
</reference>
<dbReference type="SUPFAM" id="SSF52200">
    <property type="entry name" value="Toll/Interleukin receptor TIR domain"/>
    <property type="match status" value="1"/>
</dbReference>